<organism evidence="2 3">
    <name type="scientific">Sphingomonas oligophenolica</name>
    <dbReference type="NCBI Taxonomy" id="301154"/>
    <lineage>
        <taxon>Bacteria</taxon>
        <taxon>Pseudomonadati</taxon>
        <taxon>Pseudomonadota</taxon>
        <taxon>Alphaproteobacteria</taxon>
        <taxon>Sphingomonadales</taxon>
        <taxon>Sphingomonadaceae</taxon>
        <taxon>Sphingomonas</taxon>
    </lineage>
</organism>
<accession>A0ABU9Y9N8</accession>
<evidence type="ECO:0000256" key="1">
    <source>
        <dbReference type="SAM" id="MobiDB-lite"/>
    </source>
</evidence>
<evidence type="ECO:0000313" key="2">
    <source>
        <dbReference type="EMBL" id="MEN2792522.1"/>
    </source>
</evidence>
<protein>
    <submittedName>
        <fullName evidence="2">Uncharacterized protein</fullName>
    </submittedName>
</protein>
<dbReference type="RefSeq" id="WP_343889713.1">
    <property type="nucleotide sequence ID" value="NZ_BAAAEH010000023.1"/>
</dbReference>
<name>A0ABU9Y9N8_9SPHN</name>
<comment type="caution">
    <text evidence="2">The sequence shown here is derived from an EMBL/GenBank/DDBJ whole genome shotgun (WGS) entry which is preliminary data.</text>
</comment>
<proteinExistence type="predicted"/>
<keyword evidence="3" id="KW-1185">Reference proteome</keyword>
<dbReference type="Proteomes" id="UP001419910">
    <property type="component" value="Unassembled WGS sequence"/>
</dbReference>
<reference evidence="2 3" key="1">
    <citation type="submission" date="2024-05" db="EMBL/GenBank/DDBJ databases">
        <authorList>
            <person name="Liu Q."/>
            <person name="Xin Y.-H."/>
        </authorList>
    </citation>
    <scope>NUCLEOTIDE SEQUENCE [LARGE SCALE GENOMIC DNA]</scope>
    <source>
        <strain evidence="2 3">CGMCC 1.10181</strain>
    </source>
</reference>
<feature type="region of interest" description="Disordered" evidence="1">
    <location>
        <begin position="1"/>
        <end position="40"/>
    </location>
</feature>
<feature type="compositionally biased region" description="Polar residues" evidence="1">
    <location>
        <begin position="1"/>
        <end position="15"/>
    </location>
</feature>
<dbReference type="EMBL" id="JBDIME010000029">
    <property type="protein sequence ID" value="MEN2792522.1"/>
    <property type="molecule type" value="Genomic_DNA"/>
</dbReference>
<sequence>MAASSVFETTSSNTIDMLRDGTSFPESCGEEGDIGSVSEPVNSSETFRFIDAPQRLGPIPSATRVRLRVPFIESPL</sequence>
<gene>
    <name evidence="2" type="ORF">ABC974_23040</name>
</gene>
<evidence type="ECO:0000313" key="3">
    <source>
        <dbReference type="Proteomes" id="UP001419910"/>
    </source>
</evidence>